<dbReference type="SMART" id="SM00345">
    <property type="entry name" value="HTH_GNTR"/>
    <property type="match status" value="1"/>
</dbReference>
<dbReference type="SMART" id="SM00866">
    <property type="entry name" value="UTRA"/>
    <property type="match status" value="1"/>
</dbReference>
<feature type="domain" description="HTH gntR-type" evidence="4">
    <location>
        <begin position="16"/>
        <end position="84"/>
    </location>
</feature>
<dbReference type="Gene3D" id="3.40.1410.10">
    <property type="entry name" value="Chorismate lyase-like"/>
    <property type="match status" value="1"/>
</dbReference>
<dbReference type="OrthoDB" id="457376at2"/>
<dbReference type="Proteomes" id="UP000198847">
    <property type="component" value="Unassembled WGS sequence"/>
</dbReference>
<evidence type="ECO:0000259" key="4">
    <source>
        <dbReference type="PROSITE" id="PS50949"/>
    </source>
</evidence>
<evidence type="ECO:0000313" key="5">
    <source>
        <dbReference type="EMBL" id="SEP41415.1"/>
    </source>
</evidence>
<dbReference type="InterPro" id="IPR028978">
    <property type="entry name" value="Chorismate_lyase_/UTRA_dom_sf"/>
</dbReference>
<organism evidence="5 6">
    <name type="scientific">Propionispora vibrioides</name>
    <dbReference type="NCBI Taxonomy" id="112903"/>
    <lineage>
        <taxon>Bacteria</taxon>
        <taxon>Bacillati</taxon>
        <taxon>Bacillota</taxon>
        <taxon>Negativicutes</taxon>
        <taxon>Selenomonadales</taxon>
        <taxon>Sporomusaceae</taxon>
        <taxon>Propionispora</taxon>
    </lineage>
</organism>
<dbReference type="SUPFAM" id="SSF64288">
    <property type="entry name" value="Chorismate lyase-like"/>
    <property type="match status" value="1"/>
</dbReference>
<dbReference type="GO" id="GO:0003677">
    <property type="term" value="F:DNA binding"/>
    <property type="evidence" value="ECO:0007669"/>
    <property type="project" value="UniProtKB-KW"/>
</dbReference>
<dbReference type="Pfam" id="PF00392">
    <property type="entry name" value="GntR"/>
    <property type="match status" value="1"/>
</dbReference>
<dbReference type="PANTHER" id="PTHR44846">
    <property type="entry name" value="MANNOSYL-D-GLYCERATE TRANSPORT/METABOLISM SYSTEM REPRESSOR MNGR-RELATED"/>
    <property type="match status" value="1"/>
</dbReference>
<keyword evidence="6" id="KW-1185">Reference proteome</keyword>
<dbReference type="STRING" id="112903.SAMN04490178_12658"/>
<dbReference type="GO" id="GO:0045892">
    <property type="term" value="P:negative regulation of DNA-templated transcription"/>
    <property type="evidence" value="ECO:0007669"/>
    <property type="project" value="TreeGrafter"/>
</dbReference>
<dbReference type="Gene3D" id="1.10.10.10">
    <property type="entry name" value="Winged helix-like DNA-binding domain superfamily/Winged helix DNA-binding domain"/>
    <property type="match status" value="1"/>
</dbReference>
<keyword evidence="3" id="KW-0804">Transcription</keyword>
<evidence type="ECO:0000256" key="3">
    <source>
        <dbReference type="ARBA" id="ARBA00023163"/>
    </source>
</evidence>
<dbReference type="InterPro" id="IPR000524">
    <property type="entry name" value="Tscrpt_reg_HTH_GntR"/>
</dbReference>
<dbReference type="CDD" id="cd07377">
    <property type="entry name" value="WHTH_GntR"/>
    <property type="match status" value="1"/>
</dbReference>
<dbReference type="RefSeq" id="WP_091750510.1">
    <property type="nucleotide sequence ID" value="NZ_FODY01000026.1"/>
</dbReference>
<sequence length="269" mass="30884">MPANTLKFTIIHESTVPLYYQLFTQLKNEIQNGTLKPGDLLPPESQLCSQYSLSRSTVRQALNQLVEENLVLRRRGKGSFVAEKKLSRNLNHLYNFTEDMFELGIYPHSQVLEHAVEYATGETAKELKLNEGTKVFKLTRLRLANTEPLLLEVTRIPLYLCNDIVNEDFSNTSLYNYLKSKYDLNLHKAIETYEAVKLNKEMAQLLNCKSGASAFKIQRIAYLDSGIPFELTNSYQKGTACKLRLELYANQNKVNFSRETTLEKRSNNN</sequence>
<dbReference type="FunFam" id="1.10.10.10:FF:000079">
    <property type="entry name" value="GntR family transcriptional regulator"/>
    <property type="match status" value="1"/>
</dbReference>
<evidence type="ECO:0000256" key="2">
    <source>
        <dbReference type="ARBA" id="ARBA00023125"/>
    </source>
</evidence>
<dbReference type="InterPro" id="IPR036388">
    <property type="entry name" value="WH-like_DNA-bd_sf"/>
</dbReference>
<keyword evidence="1" id="KW-0805">Transcription regulation</keyword>
<evidence type="ECO:0000256" key="1">
    <source>
        <dbReference type="ARBA" id="ARBA00023015"/>
    </source>
</evidence>
<reference evidence="5 6" key="1">
    <citation type="submission" date="2016-10" db="EMBL/GenBank/DDBJ databases">
        <authorList>
            <person name="de Groot N.N."/>
        </authorList>
    </citation>
    <scope>NUCLEOTIDE SEQUENCE [LARGE SCALE GENOMIC DNA]</scope>
    <source>
        <strain evidence="5 6">DSM 13305</strain>
    </source>
</reference>
<dbReference type="AlphaFoldDB" id="A0A1H8XNF5"/>
<dbReference type="InterPro" id="IPR036390">
    <property type="entry name" value="WH_DNA-bd_sf"/>
</dbReference>
<dbReference type="SUPFAM" id="SSF46785">
    <property type="entry name" value="Winged helix' DNA-binding domain"/>
    <property type="match status" value="1"/>
</dbReference>
<evidence type="ECO:0000313" key="6">
    <source>
        <dbReference type="Proteomes" id="UP000198847"/>
    </source>
</evidence>
<dbReference type="PROSITE" id="PS50949">
    <property type="entry name" value="HTH_GNTR"/>
    <property type="match status" value="1"/>
</dbReference>
<protein>
    <submittedName>
        <fullName evidence="5">Transcriptional regulator, GntR family</fullName>
    </submittedName>
</protein>
<dbReference type="PRINTS" id="PR00035">
    <property type="entry name" value="HTHGNTR"/>
</dbReference>
<accession>A0A1H8XNF5</accession>
<gene>
    <name evidence="5" type="ORF">SAMN04490178_12658</name>
</gene>
<dbReference type="InterPro" id="IPR011663">
    <property type="entry name" value="UTRA"/>
</dbReference>
<dbReference type="Pfam" id="PF07702">
    <property type="entry name" value="UTRA"/>
    <property type="match status" value="1"/>
</dbReference>
<dbReference type="InterPro" id="IPR050679">
    <property type="entry name" value="Bact_HTH_transcr_reg"/>
</dbReference>
<name>A0A1H8XNF5_9FIRM</name>
<dbReference type="PANTHER" id="PTHR44846:SF1">
    <property type="entry name" value="MANNOSYL-D-GLYCERATE TRANSPORT_METABOLISM SYSTEM REPRESSOR MNGR-RELATED"/>
    <property type="match status" value="1"/>
</dbReference>
<keyword evidence="2" id="KW-0238">DNA-binding</keyword>
<dbReference type="GO" id="GO:0003700">
    <property type="term" value="F:DNA-binding transcription factor activity"/>
    <property type="evidence" value="ECO:0007669"/>
    <property type="project" value="InterPro"/>
</dbReference>
<proteinExistence type="predicted"/>
<dbReference type="EMBL" id="FODY01000026">
    <property type="protein sequence ID" value="SEP41415.1"/>
    <property type="molecule type" value="Genomic_DNA"/>
</dbReference>